<accession>A0AAT9GTX0</accession>
<dbReference type="AlphaFoldDB" id="A0AAT9GTX0"/>
<dbReference type="PANTHER" id="PTHR43581:SF4">
    <property type="entry name" value="ATP_GTP PHOSPHATASE"/>
    <property type="match status" value="1"/>
</dbReference>
<dbReference type="InterPro" id="IPR051396">
    <property type="entry name" value="Bact_Antivir_Def_Nuclease"/>
</dbReference>
<dbReference type="GO" id="GO:0005524">
    <property type="term" value="F:ATP binding"/>
    <property type="evidence" value="ECO:0007669"/>
    <property type="project" value="InterPro"/>
</dbReference>
<proteinExistence type="predicted"/>
<dbReference type="EMBL" id="AP031322">
    <property type="protein sequence ID" value="BFH74080.1"/>
    <property type="molecule type" value="Genomic_DNA"/>
</dbReference>
<dbReference type="Gene3D" id="3.40.50.300">
    <property type="entry name" value="P-loop containing nucleotide triphosphate hydrolases"/>
    <property type="match status" value="1"/>
</dbReference>
<sequence length="414" mass="47296">MKLIVHKLGPLKETEIEINTPITILFGRSNTGKSYVLKALYSLLSFLDKSNEERIIDSILGNINFLENKMLEIDFATHIRTVIDFLRNSLVGESNVELYLNGKRSEDLIKELGEKIRKIDFKEETYEEKDIYSSFPQPQRVSVKLRDGKLLLNKATTQASYSLISFLANSVRNYLSDVVLPIIEKKAKDLFEIPSVRYLNYGRFVALYGNLDDPYFSSSSYWIKNGKNLVKQGKINSEIEKLFNLSIKIKKEELTINGYSPAHSSASLVELSSLFLAVADGEGGLLLIEEPETQLDVYSQIKIGVILYLLSKRFKIVFSTHSEILLLTMAMLSRFSECAKDVLISRIKELVDIENLDNLDHVDVNFYFFDKGKVEKRSAKEILANAEIFTDLNNKLLDSITELVLAWEEKCQQR</sequence>
<dbReference type="Pfam" id="PF13175">
    <property type="entry name" value="AAA_15"/>
    <property type="match status" value="1"/>
</dbReference>
<protein>
    <recommendedName>
        <fullName evidence="1">Endonuclease GajA/Old nuclease/RecF-like AAA domain-containing protein</fullName>
    </recommendedName>
</protein>
<evidence type="ECO:0000313" key="2">
    <source>
        <dbReference type="EMBL" id="BFH74080.1"/>
    </source>
</evidence>
<dbReference type="GeneID" id="92354972"/>
<dbReference type="InterPro" id="IPR041685">
    <property type="entry name" value="AAA_GajA/Old/RecF-like"/>
</dbReference>
<dbReference type="InterPro" id="IPR027417">
    <property type="entry name" value="P-loop_NTPase"/>
</dbReference>
<name>A0AAT9GTX0_9CREN</name>
<evidence type="ECO:0000259" key="1">
    <source>
        <dbReference type="Pfam" id="PF13175"/>
    </source>
</evidence>
<organism evidence="2">
    <name type="scientific">Sulfurisphaera javensis</name>
    <dbReference type="NCBI Taxonomy" id="2049879"/>
    <lineage>
        <taxon>Archaea</taxon>
        <taxon>Thermoproteota</taxon>
        <taxon>Thermoprotei</taxon>
        <taxon>Sulfolobales</taxon>
        <taxon>Sulfolobaceae</taxon>
        <taxon>Sulfurisphaera</taxon>
    </lineage>
</organism>
<dbReference type="RefSeq" id="WP_369609622.1">
    <property type="nucleotide sequence ID" value="NZ_AP031322.1"/>
</dbReference>
<dbReference type="PANTHER" id="PTHR43581">
    <property type="entry name" value="ATP/GTP PHOSPHATASE"/>
    <property type="match status" value="1"/>
</dbReference>
<gene>
    <name evidence="2" type="ORF">SJAV_20240</name>
</gene>
<reference evidence="2" key="1">
    <citation type="submission" date="2024-03" db="EMBL/GenBank/DDBJ databases">
        <title>Complete genome sequence of Sulfurisphaera javensis strain KD-1.</title>
        <authorList>
            <person name="Sakai H."/>
            <person name="Nur N."/>
            <person name="Suwanto A."/>
            <person name="Kurosawa N."/>
        </authorList>
    </citation>
    <scope>NUCLEOTIDE SEQUENCE</scope>
    <source>
        <strain evidence="2">KD-1</strain>
    </source>
</reference>
<dbReference type="KEGG" id="sjv:SJAV_20240"/>
<dbReference type="SUPFAM" id="SSF52540">
    <property type="entry name" value="P-loop containing nucleoside triphosphate hydrolases"/>
    <property type="match status" value="1"/>
</dbReference>
<dbReference type="GO" id="GO:0016887">
    <property type="term" value="F:ATP hydrolysis activity"/>
    <property type="evidence" value="ECO:0007669"/>
    <property type="project" value="InterPro"/>
</dbReference>
<feature type="domain" description="Endonuclease GajA/Old nuclease/RecF-like AAA" evidence="1">
    <location>
        <begin position="3"/>
        <end position="325"/>
    </location>
</feature>